<dbReference type="PANTHER" id="PTHR21666:SF270">
    <property type="entry name" value="MUREIN HYDROLASE ACTIVATOR ENVC"/>
    <property type="match status" value="1"/>
</dbReference>
<dbReference type="InterPro" id="IPR011055">
    <property type="entry name" value="Dup_hybrid_motif"/>
</dbReference>
<reference evidence="4" key="1">
    <citation type="journal article" date="2021" name="Proc. Natl. Acad. Sci. U.S.A.">
        <title>A Catalog of Tens of Thousands of Viruses from Human Metagenomes Reveals Hidden Associations with Chronic Diseases.</title>
        <authorList>
            <person name="Tisza M.J."/>
            <person name="Buck C.B."/>
        </authorList>
    </citation>
    <scope>NUCLEOTIDE SEQUENCE</scope>
    <source>
        <strain evidence="4">Ctoyw14</strain>
    </source>
</reference>
<name>A0A8S5LVW9_9CAUD</name>
<dbReference type="EMBL" id="BK014751">
    <property type="protein sequence ID" value="DAD74050.1"/>
    <property type="molecule type" value="Genomic_DNA"/>
</dbReference>
<dbReference type="GO" id="GO:0004222">
    <property type="term" value="F:metalloendopeptidase activity"/>
    <property type="evidence" value="ECO:0007669"/>
    <property type="project" value="TreeGrafter"/>
</dbReference>
<dbReference type="GO" id="GO:0042742">
    <property type="term" value="P:defense response to bacterium"/>
    <property type="evidence" value="ECO:0007669"/>
    <property type="project" value="UniProtKB-KW"/>
</dbReference>
<feature type="domain" description="M23ase beta-sheet core" evidence="3">
    <location>
        <begin position="28"/>
        <end position="126"/>
    </location>
</feature>
<accession>A0A8S5LVW9</accession>
<evidence type="ECO:0000256" key="1">
    <source>
        <dbReference type="ARBA" id="ARBA00022529"/>
    </source>
</evidence>
<organism evidence="4">
    <name type="scientific">Podoviridae sp. ctoyw14</name>
    <dbReference type="NCBI Taxonomy" id="2826578"/>
    <lineage>
        <taxon>Viruses</taxon>
        <taxon>Duplodnaviria</taxon>
        <taxon>Heunggongvirae</taxon>
        <taxon>Uroviricota</taxon>
        <taxon>Caudoviricetes</taxon>
    </lineage>
</organism>
<keyword evidence="1" id="KW-0929">Antimicrobial</keyword>
<protein>
    <submittedName>
        <fullName evidence="4">Membrane protein</fullName>
    </submittedName>
</protein>
<sequence length="183" mass="20001">MASYPQCITDESTITVTAAYPYYSDGSHHGGIDTKHPTDFLAFAPQAGTIVTAHTWQGGKTGNDSWGNYIVVDMGKNRYWLAAHFKTQTHTVGEVLKAGDLIGMQGQTGNATGIHTHWEYWVGGRSTRYRQDPSQILGIPNAVGKYDVTWSADNPPGPGPEPPTPGKKAIPVWLLLKMARRYS</sequence>
<proteinExistence type="predicted"/>
<evidence type="ECO:0000259" key="3">
    <source>
        <dbReference type="Pfam" id="PF01551"/>
    </source>
</evidence>
<dbReference type="GO" id="GO:0031640">
    <property type="term" value="P:killing of cells of another organism"/>
    <property type="evidence" value="ECO:0007669"/>
    <property type="project" value="UniProtKB-KW"/>
</dbReference>
<dbReference type="Pfam" id="PF01551">
    <property type="entry name" value="Peptidase_M23"/>
    <property type="match status" value="1"/>
</dbReference>
<dbReference type="PANTHER" id="PTHR21666">
    <property type="entry name" value="PEPTIDASE-RELATED"/>
    <property type="match status" value="1"/>
</dbReference>
<dbReference type="CDD" id="cd12797">
    <property type="entry name" value="M23_peptidase"/>
    <property type="match status" value="1"/>
</dbReference>
<dbReference type="InterPro" id="IPR050570">
    <property type="entry name" value="Cell_wall_metabolism_enzyme"/>
</dbReference>
<dbReference type="Gene3D" id="2.70.70.10">
    <property type="entry name" value="Glucose Permease (Domain IIA)"/>
    <property type="match status" value="1"/>
</dbReference>
<evidence type="ECO:0000256" key="2">
    <source>
        <dbReference type="ARBA" id="ARBA00022638"/>
    </source>
</evidence>
<dbReference type="SUPFAM" id="SSF51261">
    <property type="entry name" value="Duplicated hybrid motif"/>
    <property type="match status" value="1"/>
</dbReference>
<evidence type="ECO:0000313" key="4">
    <source>
        <dbReference type="EMBL" id="DAD74050.1"/>
    </source>
</evidence>
<keyword evidence="2" id="KW-0081">Bacteriolytic enzyme</keyword>
<dbReference type="InterPro" id="IPR016047">
    <property type="entry name" value="M23ase_b-sheet_dom"/>
</dbReference>